<evidence type="ECO:0000256" key="2">
    <source>
        <dbReference type="SAM" id="Phobius"/>
    </source>
</evidence>
<dbReference type="Proteomes" id="UP000694308">
    <property type="component" value="Unassembled WGS sequence"/>
</dbReference>
<accession>A0A949X676</accession>
<proteinExistence type="predicted"/>
<dbReference type="EMBL" id="JAEEGC010000250">
    <property type="protein sequence ID" value="MBV7276978.1"/>
    <property type="molecule type" value="Genomic_DNA"/>
</dbReference>
<keyword evidence="2" id="KW-1133">Transmembrane helix</keyword>
<dbReference type="AlphaFoldDB" id="A0A949X676"/>
<evidence type="ECO:0000313" key="4">
    <source>
        <dbReference type="Proteomes" id="UP000694308"/>
    </source>
</evidence>
<evidence type="ECO:0000313" key="3">
    <source>
        <dbReference type="EMBL" id="MBV7276978.1"/>
    </source>
</evidence>
<keyword evidence="4" id="KW-1185">Reference proteome</keyword>
<feature type="coiled-coil region" evidence="1">
    <location>
        <begin position="48"/>
        <end position="126"/>
    </location>
</feature>
<evidence type="ECO:0000256" key="1">
    <source>
        <dbReference type="SAM" id="Coils"/>
    </source>
</evidence>
<feature type="transmembrane region" description="Helical" evidence="2">
    <location>
        <begin position="7"/>
        <end position="27"/>
    </location>
</feature>
<comment type="caution">
    <text evidence="3">The sequence shown here is derived from an EMBL/GenBank/DDBJ whole genome shotgun (WGS) entry which is preliminary data.</text>
</comment>
<keyword evidence="2" id="KW-0472">Membrane</keyword>
<keyword evidence="1" id="KW-0175">Coiled coil</keyword>
<dbReference type="RefSeq" id="WP_218324052.1">
    <property type="nucleotide sequence ID" value="NZ_JAEEGC010000250.1"/>
</dbReference>
<name>A0A949X676_9CLOT</name>
<protein>
    <submittedName>
        <fullName evidence="3">Uncharacterized protein</fullName>
    </submittedName>
</protein>
<organism evidence="3 4">
    <name type="scientific">Clostridium thailandense</name>
    <dbReference type="NCBI Taxonomy" id="2794346"/>
    <lineage>
        <taxon>Bacteria</taxon>
        <taxon>Bacillati</taxon>
        <taxon>Bacillota</taxon>
        <taxon>Clostridia</taxon>
        <taxon>Eubacteriales</taxon>
        <taxon>Clostridiaceae</taxon>
        <taxon>Clostridium</taxon>
    </lineage>
</organism>
<sequence>MKRIKSIVMEVLIVIAVFFMVCIAGLVDIKAGESPRDTRLIKQTNITLEGDKKNIEDMSRKIQNQSSELEKLKKEMNKLTLNKNTEEWNNAVISYNNKLMQYNKDLSQYNSKLDDYNKIYSSLKAQDGEKENAIDWVRKVLGI</sequence>
<keyword evidence="2" id="KW-0812">Transmembrane</keyword>
<gene>
    <name evidence="3" type="ORF">I6U48_29355</name>
</gene>
<reference evidence="3" key="1">
    <citation type="submission" date="2020-12" db="EMBL/GenBank/DDBJ databases">
        <title>Clostridium thailandense sp. nov., a novel acetogenic bacterium isolated from peat land soil in Thailand.</title>
        <authorList>
            <person name="Chaikitkaew S."/>
            <person name="Birkeland N.K."/>
        </authorList>
    </citation>
    <scope>NUCLEOTIDE SEQUENCE</scope>
    <source>
        <strain evidence="3">PL3</strain>
    </source>
</reference>